<evidence type="ECO:0000256" key="2">
    <source>
        <dbReference type="ARBA" id="ARBA00022723"/>
    </source>
</evidence>
<feature type="domain" description="C2H2-type" evidence="10">
    <location>
        <begin position="474"/>
        <end position="498"/>
    </location>
</feature>
<dbReference type="GO" id="GO:0000981">
    <property type="term" value="F:DNA-binding transcription factor activity, RNA polymerase II-specific"/>
    <property type="evidence" value="ECO:0007669"/>
    <property type="project" value="TreeGrafter"/>
</dbReference>
<accession>A0AAV2TVZ0</accession>
<dbReference type="SUPFAM" id="SSF57667">
    <property type="entry name" value="beta-beta-alpha zinc fingers"/>
    <property type="match status" value="3"/>
</dbReference>
<dbReference type="FunFam" id="3.30.160.60:FF:000109">
    <property type="entry name" value="Transcriptional repressor protein YY1"/>
    <property type="match status" value="1"/>
</dbReference>
<evidence type="ECO:0000256" key="6">
    <source>
        <dbReference type="ARBA" id="ARBA00023125"/>
    </source>
</evidence>
<dbReference type="GO" id="GO:0000978">
    <property type="term" value="F:RNA polymerase II cis-regulatory region sequence-specific DNA binding"/>
    <property type="evidence" value="ECO:0007669"/>
    <property type="project" value="TreeGrafter"/>
</dbReference>
<evidence type="ECO:0000256" key="4">
    <source>
        <dbReference type="ARBA" id="ARBA00022771"/>
    </source>
</evidence>
<dbReference type="EMBL" id="CAXLJL010000800">
    <property type="protein sequence ID" value="CAL5140838.1"/>
    <property type="molecule type" value="Genomic_DNA"/>
</dbReference>
<dbReference type="GO" id="GO:0005667">
    <property type="term" value="C:transcription regulator complex"/>
    <property type="evidence" value="ECO:0007669"/>
    <property type="project" value="TreeGrafter"/>
</dbReference>
<sequence length="918" mass="99620">MIGPFLEDSSLKNEFSGDFSTHCDPSADLGSDIAFDNAEVYSEVCGSDSYGALFLMDSNDLLDVREEVIEDKNESSSCESDSSQRPFAVGLPLKQEENDEYSTNPPISDLGVDLHQIPHKVVCKLEESLASDPPDSPFGETDESHFVGISGRNSVDGTQDDSDGHALSLGSHSLPSAEKRVKVETGDGDLIFSRLVNPIPYTQSRSTSVLQSVGGVDNELPVRIVPNGRANFSIRKTRPSVGVMNSTGIRWSTQPVTSALHLIKGTPLSTLSGTKSTLSQAASLLGSSRIYQNNSRSNTNSMTTKSRRPGHFSIRSGAAILRPKSSVKLAYIDQSILAANQLAVNCRILTSSQFNPIAFASSNVTISSTLLPKLTWINSNSSLPFGQPTVVYTTPYSRLDPRLPVSPTTTEFATHPATHRNTINRSFVATRSSFYVTPGHSTPLSATAVSASKMAAVVAAAMNNSSTTRHHRAVICPQIGCGKTFRDTAAMRKHLHTHGPRVHICAECGKAFVESSKLKRHQLVHTGEKPYQCTFEGCGKRFSLDFNLRTHLRIHTGDRPYPCPQPGCNKRFAQSTNLKSHLATHTKLRSIPAGLVAKAQTLNHPRQPQHRTASSTIGQSRLLSKDFMGIGGVSRRQTSEASLTSGVRPVYHPFDPDEMEIGSISDYSYSLSVTGCWPVISSPNTSLDPTSSPDSGLSFCSSPTNTSIPTTSPTVPLNGTSSNCVATTVPEYSRPNLTANSPTLSASISTNLLQNQIAEPEASTHNSMNVPETMINHSPDSTPDCVLSGPLLVNSNSIQLSKTVGTAQPIAKRPRKSTNLINERIDPDLESLCSLANSPLSPPTEPVRKKRVRPRDRLKSKPSAVVLRQSSRLRRRRKYHQTTTCYATRATASRQLATHTTVTKKRTATRRRWGRGRK</sequence>
<evidence type="ECO:0000313" key="11">
    <source>
        <dbReference type="EMBL" id="CAL5140838.1"/>
    </source>
</evidence>
<gene>
    <name evidence="11" type="ORF">CDAUBV1_LOCUS16143</name>
</gene>
<keyword evidence="7" id="KW-0539">Nucleus</keyword>
<keyword evidence="6" id="KW-0238">DNA-binding</keyword>
<dbReference type="PROSITE" id="PS50157">
    <property type="entry name" value="ZINC_FINGER_C2H2_2"/>
    <property type="match status" value="4"/>
</dbReference>
<dbReference type="Pfam" id="PF00096">
    <property type="entry name" value="zf-C2H2"/>
    <property type="match status" value="4"/>
</dbReference>
<feature type="region of interest" description="Disordered" evidence="9">
    <location>
        <begin position="129"/>
        <end position="173"/>
    </location>
</feature>
<dbReference type="PANTHER" id="PTHR14003:SF19">
    <property type="entry name" value="YY2 TRANSCRIPTION FACTOR"/>
    <property type="match status" value="1"/>
</dbReference>
<keyword evidence="5" id="KW-0862">Zinc</keyword>
<dbReference type="FunFam" id="3.30.160.60:FF:000104">
    <property type="entry name" value="Transcriptional repressor protein YY1"/>
    <property type="match status" value="1"/>
</dbReference>
<keyword evidence="2" id="KW-0479">Metal-binding</keyword>
<keyword evidence="4 8" id="KW-0863">Zinc-finger</keyword>
<dbReference type="AlphaFoldDB" id="A0AAV2TVZ0"/>
<comment type="subcellular location">
    <subcellularLocation>
        <location evidence="1">Nucleus</location>
    </subcellularLocation>
</comment>
<dbReference type="GO" id="GO:0008270">
    <property type="term" value="F:zinc ion binding"/>
    <property type="evidence" value="ECO:0007669"/>
    <property type="project" value="UniProtKB-KW"/>
</dbReference>
<dbReference type="Proteomes" id="UP001497525">
    <property type="component" value="Unassembled WGS sequence"/>
</dbReference>
<feature type="region of interest" description="Disordered" evidence="9">
    <location>
        <begin position="898"/>
        <end position="918"/>
    </location>
</feature>
<feature type="compositionally biased region" description="Basic residues" evidence="9">
    <location>
        <begin position="902"/>
        <end position="918"/>
    </location>
</feature>
<dbReference type="Gene3D" id="3.30.160.60">
    <property type="entry name" value="Classic Zinc Finger"/>
    <property type="match status" value="4"/>
</dbReference>
<dbReference type="FunFam" id="3.30.160.60:FF:000125">
    <property type="entry name" value="Putative zinc finger protein 143"/>
    <property type="match status" value="1"/>
</dbReference>
<dbReference type="GO" id="GO:0031519">
    <property type="term" value="C:PcG protein complex"/>
    <property type="evidence" value="ECO:0007669"/>
    <property type="project" value="TreeGrafter"/>
</dbReference>
<comment type="caution">
    <text evidence="11">The sequence shown here is derived from an EMBL/GenBank/DDBJ whole genome shotgun (WGS) entry which is preliminary data.</text>
</comment>
<feature type="domain" description="C2H2-type" evidence="10">
    <location>
        <begin position="531"/>
        <end position="560"/>
    </location>
</feature>
<organism evidence="11 12">
    <name type="scientific">Calicophoron daubneyi</name>
    <name type="common">Rumen fluke</name>
    <name type="synonym">Paramphistomum daubneyi</name>
    <dbReference type="NCBI Taxonomy" id="300641"/>
    <lineage>
        <taxon>Eukaryota</taxon>
        <taxon>Metazoa</taxon>
        <taxon>Spiralia</taxon>
        <taxon>Lophotrochozoa</taxon>
        <taxon>Platyhelminthes</taxon>
        <taxon>Trematoda</taxon>
        <taxon>Digenea</taxon>
        <taxon>Plagiorchiida</taxon>
        <taxon>Pronocephalata</taxon>
        <taxon>Paramphistomoidea</taxon>
        <taxon>Paramphistomidae</taxon>
        <taxon>Calicophoron</taxon>
    </lineage>
</organism>
<evidence type="ECO:0000256" key="7">
    <source>
        <dbReference type="ARBA" id="ARBA00023242"/>
    </source>
</evidence>
<evidence type="ECO:0000259" key="10">
    <source>
        <dbReference type="PROSITE" id="PS50157"/>
    </source>
</evidence>
<evidence type="ECO:0000256" key="1">
    <source>
        <dbReference type="ARBA" id="ARBA00004123"/>
    </source>
</evidence>
<name>A0AAV2TVZ0_CALDB</name>
<reference evidence="11" key="1">
    <citation type="submission" date="2024-06" db="EMBL/GenBank/DDBJ databases">
        <authorList>
            <person name="Liu X."/>
            <person name="Lenzi L."/>
            <person name="Haldenby T S."/>
            <person name="Uol C."/>
        </authorList>
    </citation>
    <scope>NUCLEOTIDE SEQUENCE</scope>
</reference>
<evidence type="ECO:0000256" key="3">
    <source>
        <dbReference type="ARBA" id="ARBA00022737"/>
    </source>
</evidence>
<dbReference type="SMART" id="SM00355">
    <property type="entry name" value="ZnF_C2H2"/>
    <property type="match status" value="4"/>
</dbReference>
<protein>
    <recommendedName>
        <fullName evidence="10">C2H2-type domain-containing protein</fullName>
    </recommendedName>
</protein>
<evidence type="ECO:0000256" key="5">
    <source>
        <dbReference type="ARBA" id="ARBA00022833"/>
    </source>
</evidence>
<dbReference type="InterPro" id="IPR036236">
    <property type="entry name" value="Znf_C2H2_sf"/>
</dbReference>
<dbReference type="GO" id="GO:0000785">
    <property type="term" value="C:chromatin"/>
    <property type="evidence" value="ECO:0007669"/>
    <property type="project" value="TreeGrafter"/>
</dbReference>
<dbReference type="InterPro" id="IPR013087">
    <property type="entry name" value="Znf_C2H2_type"/>
</dbReference>
<feature type="compositionally biased region" description="Basic residues" evidence="9">
    <location>
        <begin position="848"/>
        <end position="860"/>
    </location>
</feature>
<evidence type="ECO:0000256" key="8">
    <source>
        <dbReference type="PROSITE-ProRule" id="PRU00042"/>
    </source>
</evidence>
<feature type="domain" description="C2H2-type" evidence="10">
    <location>
        <begin position="503"/>
        <end position="530"/>
    </location>
</feature>
<evidence type="ECO:0000313" key="12">
    <source>
        <dbReference type="Proteomes" id="UP001497525"/>
    </source>
</evidence>
<feature type="region of interest" description="Disordered" evidence="9">
    <location>
        <begin position="836"/>
        <end position="862"/>
    </location>
</feature>
<feature type="domain" description="C2H2-type" evidence="10">
    <location>
        <begin position="561"/>
        <end position="590"/>
    </location>
</feature>
<keyword evidence="3" id="KW-0677">Repeat</keyword>
<evidence type="ECO:0000256" key="9">
    <source>
        <dbReference type="SAM" id="MobiDB-lite"/>
    </source>
</evidence>
<dbReference type="PROSITE" id="PS00028">
    <property type="entry name" value="ZINC_FINGER_C2H2_1"/>
    <property type="match status" value="3"/>
</dbReference>
<proteinExistence type="predicted"/>
<dbReference type="PANTHER" id="PTHR14003">
    <property type="entry name" value="TRANSCRIPTIONAL REPRESSOR PROTEIN YY"/>
    <property type="match status" value="1"/>
</dbReference>